<name>A0A553Q156_9TELE</name>
<keyword evidence="5" id="KW-0176">Collagen</keyword>
<dbReference type="STRING" id="623744.A0A553Q156"/>
<dbReference type="FunFam" id="2.60.120.40:FF:000001">
    <property type="entry name" value="Complement C1q B chain"/>
    <property type="match status" value="1"/>
</dbReference>
<dbReference type="SUPFAM" id="SSF49842">
    <property type="entry name" value="TNF-like"/>
    <property type="match status" value="1"/>
</dbReference>
<feature type="chain" id="PRO_5022032480" description="C1q domain-containing protein" evidence="7">
    <location>
        <begin position="26"/>
        <end position="469"/>
    </location>
</feature>
<feature type="compositionally biased region" description="Pro residues" evidence="6">
    <location>
        <begin position="205"/>
        <end position="218"/>
    </location>
</feature>
<feature type="compositionally biased region" description="Basic and acidic residues" evidence="6">
    <location>
        <begin position="146"/>
        <end position="155"/>
    </location>
</feature>
<comment type="caution">
    <text evidence="9">The sequence shown here is derived from an EMBL/GenBank/DDBJ whole genome shotgun (WGS) entry which is preliminary data.</text>
</comment>
<dbReference type="InterPro" id="IPR008983">
    <property type="entry name" value="Tumour_necrosis_fac-like_dom"/>
</dbReference>
<dbReference type="InterPro" id="IPR008160">
    <property type="entry name" value="Collagen"/>
</dbReference>
<dbReference type="Pfam" id="PF01391">
    <property type="entry name" value="Collagen"/>
    <property type="match status" value="3"/>
</dbReference>
<feature type="domain" description="C1q" evidence="8">
    <location>
        <begin position="316"/>
        <end position="449"/>
    </location>
</feature>
<evidence type="ECO:0000256" key="1">
    <source>
        <dbReference type="ARBA" id="ARBA00004498"/>
    </source>
</evidence>
<proteinExistence type="predicted"/>
<keyword evidence="10" id="KW-1185">Reference proteome</keyword>
<dbReference type="AlphaFoldDB" id="A0A553Q156"/>
<dbReference type="Proteomes" id="UP000316079">
    <property type="component" value="Unassembled WGS sequence"/>
</dbReference>
<evidence type="ECO:0000259" key="8">
    <source>
        <dbReference type="PROSITE" id="PS50871"/>
    </source>
</evidence>
<feature type="compositionally biased region" description="Low complexity" evidence="6">
    <location>
        <begin position="256"/>
        <end position="272"/>
    </location>
</feature>
<feature type="compositionally biased region" description="Basic and acidic residues" evidence="6">
    <location>
        <begin position="273"/>
        <end position="284"/>
    </location>
</feature>
<evidence type="ECO:0000256" key="7">
    <source>
        <dbReference type="SAM" id="SignalP"/>
    </source>
</evidence>
<dbReference type="GO" id="GO:0005581">
    <property type="term" value="C:collagen trimer"/>
    <property type="evidence" value="ECO:0007669"/>
    <property type="project" value="UniProtKB-KW"/>
</dbReference>
<protein>
    <recommendedName>
        <fullName evidence="8">C1q domain-containing protein</fullName>
    </recommendedName>
</protein>
<evidence type="ECO:0000313" key="10">
    <source>
        <dbReference type="Proteomes" id="UP000316079"/>
    </source>
</evidence>
<dbReference type="PROSITE" id="PS50871">
    <property type="entry name" value="C1Q"/>
    <property type="match status" value="1"/>
</dbReference>
<comment type="subcellular location">
    <subcellularLocation>
        <location evidence="1">Secreted</location>
        <location evidence="1">Extracellular space</location>
        <location evidence="1">Extracellular matrix</location>
    </subcellularLocation>
</comment>
<dbReference type="PANTHER" id="PTHR15427">
    <property type="entry name" value="EMILIN ELASTIN MICROFIBRIL INTERFACE-LOCATED PROTEIN ELASTIN MICROFIBRIL INTERFACER"/>
    <property type="match status" value="1"/>
</dbReference>
<evidence type="ECO:0000256" key="6">
    <source>
        <dbReference type="SAM" id="MobiDB-lite"/>
    </source>
</evidence>
<feature type="compositionally biased region" description="Basic and acidic residues" evidence="6">
    <location>
        <begin position="168"/>
        <end position="180"/>
    </location>
</feature>
<dbReference type="SMART" id="SM00110">
    <property type="entry name" value="C1Q"/>
    <property type="match status" value="1"/>
</dbReference>
<feature type="region of interest" description="Disordered" evidence="6">
    <location>
        <begin position="119"/>
        <end position="311"/>
    </location>
</feature>
<evidence type="ECO:0000256" key="3">
    <source>
        <dbReference type="ARBA" id="ARBA00022530"/>
    </source>
</evidence>
<feature type="compositionally biased region" description="Gly residues" evidence="6">
    <location>
        <begin position="240"/>
        <end position="255"/>
    </location>
</feature>
<dbReference type="Pfam" id="PF00386">
    <property type="entry name" value="C1q"/>
    <property type="match status" value="1"/>
</dbReference>
<evidence type="ECO:0000256" key="5">
    <source>
        <dbReference type="ARBA" id="ARBA00023119"/>
    </source>
</evidence>
<gene>
    <name evidence="9" type="ORF">DNTS_027965</name>
</gene>
<reference evidence="9 10" key="1">
    <citation type="journal article" date="2019" name="Sci. Data">
        <title>Hybrid genome assembly and annotation of Danionella translucida.</title>
        <authorList>
            <person name="Kadobianskyi M."/>
            <person name="Schulze L."/>
            <person name="Schuelke M."/>
            <person name="Judkewitz B."/>
        </authorList>
    </citation>
    <scope>NUCLEOTIDE SEQUENCE [LARGE SCALE GENOMIC DNA]</scope>
    <source>
        <strain evidence="10">Bolton</strain>
        <tissue evidence="9">Whole-body</tissue>
    </source>
</reference>
<evidence type="ECO:0000256" key="4">
    <source>
        <dbReference type="ARBA" id="ARBA00022729"/>
    </source>
</evidence>
<dbReference type="Gene3D" id="2.60.120.40">
    <property type="match status" value="1"/>
</dbReference>
<keyword evidence="4 7" id="KW-0732">Signal</keyword>
<evidence type="ECO:0000313" key="9">
    <source>
        <dbReference type="EMBL" id="TRY83672.1"/>
    </source>
</evidence>
<dbReference type="InterPro" id="IPR001073">
    <property type="entry name" value="C1q_dom"/>
</dbReference>
<feature type="signal peptide" evidence="7">
    <location>
        <begin position="1"/>
        <end position="25"/>
    </location>
</feature>
<dbReference type="PANTHER" id="PTHR15427:SF52">
    <property type="entry name" value="C1Q DOMAIN-CONTAINING PROTEIN"/>
    <property type="match status" value="1"/>
</dbReference>
<organism evidence="9 10">
    <name type="scientific">Danionella cerebrum</name>
    <dbReference type="NCBI Taxonomy" id="2873325"/>
    <lineage>
        <taxon>Eukaryota</taxon>
        <taxon>Metazoa</taxon>
        <taxon>Chordata</taxon>
        <taxon>Craniata</taxon>
        <taxon>Vertebrata</taxon>
        <taxon>Euteleostomi</taxon>
        <taxon>Actinopterygii</taxon>
        <taxon>Neopterygii</taxon>
        <taxon>Teleostei</taxon>
        <taxon>Ostariophysi</taxon>
        <taxon>Cypriniformes</taxon>
        <taxon>Danionidae</taxon>
        <taxon>Danioninae</taxon>
        <taxon>Danionella</taxon>
    </lineage>
</organism>
<evidence type="ECO:0000256" key="2">
    <source>
        <dbReference type="ARBA" id="ARBA00022525"/>
    </source>
</evidence>
<dbReference type="PRINTS" id="PR00007">
    <property type="entry name" value="COMPLEMNTC1Q"/>
</dbReference>
<dbReference type="OrthoDB" id="5983381at2759"/>
<keyword evidence="3" id="KW-0272">Extracellular matrix</keyword>
<dbReference type="EMBL" id="SRMA01026462">
    <property type="protein sequence ID" value="TRY83672.1"/>
    <property type="molecule type" value="Genomic_DNA"/>
</dbReference>
<accession>A0A553Q156</accession>
<feature type="compositionally biased region" description="Low complexity" evidence="6">
    <location>
        <begin position="128"/>
        <end position="144"/>
    </location>
</feature>
<sequence length="469" mass="48977">MLLHWNMDVVTLLALLLVSVPLGHSASVPEFRGTNLGLQPMDNFSVSSMPPVSVEPDLSYCQMILDAPVPPTADQVPWYCICSACSGNRGQKGDRGDRGLPGELTLNKTLQKTSFVHANQCIPGRPGPRGLTGPPGRPGFTGRPGMKGEKGDMGNKGDMGLPGPLGLRGERGMKGDKGDQGLDGLQGEQGPKGEDGQCPETCQPLPGPEGAPGLPGPAGPRGLPGQNGDPGPKGQKGDSGLSGGPGIPGGPGPKGDQGPQGLCNCKDGAPGARGDKGDKGDKGDTGLTGQQGVNGTAGLKGSKGDMGLTGIPGPCSPTVQSAFSASLLTSFPLPNRPVLFKRIIYNLNNNFSPDSGVYTAPVNGTYVFSYHIQVSVRQLKVGLFHNFDAVVRTTTPTEMNIASHQVVLSLSQGDWVWLQVKDTTTNGMYAGTESSSTFSGFLLYPDKCDDLLLRDFTMNDFPDIDIKWQ</sequence>
<dbReference type="InterPro" id="IPR050392">
    <property type="entry name" value="Collagen/C1q_domain"/>
</dbReference>
<keyword evidence="2" id="KW-0964">Secreted</keyword>